<keyword evidence="2" id="KW-0805">Transcription regulation</keyword>
<dbReference type="FunFam" id="3.40.1810.10:FF:000010">
    <property type="entry name" value="Agamous-like MADS-box protein AGL30"/>
    <property type="match status" value="1"/>
</dbReference>
<protein>
    <recommendedName>
        <fullName evidence="6">MADS-box domain-containing protein</fullName>
    </recommendedName>
</protein>
<evidence type="ECO:0000256" key="3">
    <source>
        <dbReference type="ARBA" id="ARBA00023125"/>
    </source>
</evidence>
<dbReference type="Pfam" id="PF00319">
    <property type="entry name" value="SRF-TF"/>
    <property type="match status" value="1"/>
</dbReference>
<dbReference type="GO" id="GO:0005634">
    <property type="term" value="C:nucleus"/>
    <property type="evidence" value="ECO:0007669"/>
    <property type="project" value="UniProtKB-SubCell"/>
</dbReference>
<organism evidence="7">
    <name type="scientific">Brassica oleracea</name>
    <name type="common">Wild cabbage</name>
    <dbReference type="NCBI Taxonomy" id="3712"/>
    <lineage>
        <taxon>Eukaryota</taxon>
        <taxon>Viridiplantae</taxon>
        <taxon>Streptophyta</taxon>
        <taxon>Embryophyta</taxon>
        <taxon>Tracheophyta</taxon>
        <taxon>Spermatophyta</taxon>
        <taxon>Magnoliopsida</taxon>
        <taxon>eudicotyledons</taxon>
        <taxon>Gunneridae</taxon>
        <taxon>Pentapetalae</taxon>
        <taxon>rosids</taxon>
        <taxon>malvids</taxon>
        <taxon>Brassicales</taxon>
        <taxon>Brassicaceae</taxon>
        <taxon>Brassiceae</taxon>
        <taxon>Brassica</taxon>
    </lineage>
</organism>
<dbReference type="GO" id="GO:0046983">
    <property type="term" value="F:protein dimerization activity"/>
    <property type="evidence" value="ECO:0007669"/>
    <property type="project" value="InterPro"/>
</dbReference>
<sequence>MGRVKLEIKRLESTGNRQGTYSKRKCGILKKAKELSILCDIDILLLMFSPTGKPTMLHGEHSCIEEVISKFAQLTPQERTKRKLESLEALKKTFKKLDHDVNIHEFLGARNQTIKGLSNHVAIFQAQLMVCHRRLRCWKNIDRIENTEHLNLLEESLRKSIVRIQIHKEHYGKNQLLPIECTTTHFHSGILDHKVMGDNNTMQEAHSMSWPPDKDNQQTILPGDSSFLPHRWIYGLLPDYSNCFFESVKQEDQKRSIPGEQVEQLEQQGDGCLGFQQIGEEYSYPTPFGTTLGMEKDHEKKIKTGMEWNNLQQQQQQDPSSMFDPTASSSVCFQIPPDQPMFATDLHYHQNWVSGSMFGQTSYNQVCVFHTLHWNYLWLYDPPKLMSLYLW</sequence>
<accession>A0A3P6FBP9</accession>
<dbReference type="PRINTS" id="PR00404">
    <property type="entry name" value="MADSDOMAIN"/>
</dbReference>
<keyword evidence="5" id="KW-0539">Nucleus</keyword>
<reference evidence="7" key="1">
    <citation type="submission" date="2018-11" db="EMBL/GenBank/DDBJ databases">
        <authorList>
            <consortium name="Genoscope - CEA"/>
            <person name="William W."/>
        </authorList>
    </citation>
    <scope>NUCLEOTIDE SEQUENCE</scope>
</reference>
<dbReference type="PANTHER" id="PTHR48019">
    <property type="entry name" value="SERUM RESPONSE FACTOR HOMOLOG"/>
    <property type="match status" value="1"/>
</dbReference>
<keyword evidence="3" id="KW-0238">DNA-binding</keyword>
<evidence type="ECO:0000256" key="4">
    <source>
        <dbReference type="ARBA" id="ARBA00023163"/>
    </source>
</evidence>
<dbReference type="PROSITE" id="PS50066">
    <property type="entry name" value="MADS_BOX_2"/>
    <property type="match status" value="1"/>
</dbReference>
<dbReference type="SUPFAM" id="SSF55455">
    <property type="entry name" value="SRF-like"/>
    <property type="match status" value="1"/>
</dbReference>
<feature type="domain" description="MADS-box" evidence="6">
    <location>
        <begin position="1"/>
        <end position="53"/>
    </location>
</feature>
<dbReference type="InterPro" id="IPR002100">
    <property type="entry name" value="TF_MADSbox"/>
</dbReference>
<dbReference type="GO" id="GO:0003677">
    <property type="term" value="F:DNA binding"/>
    <property type="evidence" value="ECO:0007669"/>
    <property type="project" value="UniProtKB-KW"/>
</dbReference>
<dbReference type="GO" id="GO:0080092">
    <property type="term" value="P:regulation of pollen tube growth"/>
    <property type="evidence" value="ECO:0007669"/>
    <property type="project" value="UniProtKB-ARBA"/>
</dbReference>
<dbReference type="GO" id="GO:0010152">
    <property type="term" value="P:pollen maturation"/>
    <property type="evidence" value="ECO:0007669"/>
    <property type="project" value="UniProtKB-ARBA"/>
</dbReference>
<dbReference type="SMART" id="SM00432">
    <property type="entry name" value="MADS"/>
    <property type="match status" value="1"/>
</dbReference>
<proteinExistence type="predicted"/>
<dbReference type="InterPro" id="IPR036879">
    <property type="entry name" value="TF_MADSbox_sf"/>
</dbReference>
<dbReference type="EMBL" id="LR031877">
    <property type="protein sequence ID" value="VDD42865.1"/>
    <property type="molecule type" value="Genomic_DNA"/>
</dbReference>
<evidence type="ECO:0000256" key="2">
    <source>
        <dbReference type="ARBA" id="ARBA00023015"/>
    </source>
</evidence>
<keyword evidence="4" id="KW-0804">Transcription</keyword>
<gene>
    <name evidence="7" type="ORF">BOLC5T30412H</name>
</gene>
<name>A0A3P6FBP9_BRAOL</name>
<dbReference type="InterPro" id="IPR050142">
    <property type="entry name" value="MADS-box/MEF2_TF"/>
</dbReference>
<evidence type="ECO:0000256" key="1">
    <source>
        <dbReference type="ARBA" id="ARBA00004123"/>
    </source>
</evidence>
<dbReference type="AlphaFoldDB" id="A0A3P6FBP9"/>
<evidence type="ECO:0000313" key="7">
    <source>
        <dbReference type="EMBL" id="VDD42865.1"/>
    </source>
</evidence>
<comment type="subcellular location">
    <subcellularLocation>
        <location evidence="1">Nucleus</location>
    </subcellularLocation>
</comment>
<evidence type="ECO:0000256" key="5">
    <source>
        <dbReference type="ARBA" id="ARBA00023242"/>
    </source>
</evidence>
<evidence type="ECO:0000259" key="6">
    <source>
        <dbReference type="PROSITE" id="PS50066"/>
    </source>
</evidence>
<dbReference type="Gene3D" id="3.40.1810.10">
    <property type="entry name" value="Transcription factor, MADS-box"/>
    <property type="match status" value="1"/>
</dbReference>